<organism evidence="3 4">
    <name type="scientific">Armillaria ostoyae</name>
    <name type="common">Armillaria root rot fungus</name>
    <dbReference type="NCBI Taxonomy" id="47428"/>
    <lineage>
        <taxon>Eukaryota</taxon>
        <taxon>Fungi</taxon>
        <taxon>Dikarya</taxon>
        <taxon>Basidiomycota</taxon>
        <taxon>Agaricomycotina</taxon>
        <taxon>Agaricomycetes</taxon>
        <taxon>Agaricomycetidae</taxon>
        <taxon>Agaricales</taxon>
        <taxon>Marasmiineae</taxon>
        <taxon>Physalacriaceae</taxon>
        <taxon>Armillaria</taxon>
    </lineage>
</organism>
<dbReference type="InterPro" id="IPR003958">
    <property type="entry name" value="CBFA_NFYB_domain"/>
</dbReference>
<feature type="domain" description="Transcription factor CBF/NF-Y/archaeal histone" evidence="2">
    <location>
        <begin position="74"/>
        <end position="128"/>
    </location>
</feature>
<dbReference type="InterPro" id="IPR009072">
    <property type="entry name" value="Histone-fold"/>
</dbReference>
<proteinExistence type="predicted"/>
<keyword evidence="4" id="KW-1185">Reference proteome</keyword>
<evidence type="ECO:0000259" key="2">
    <source>
        <dbReference type="Pfam" id="PF00808"/>
    </source>
</evidence>
<dbReference type="GO" id="GO:0046982">
    <property type="term" value="F:protein heterodimerization activity"/>
    <property type="evidence" value="ECO:0007669"/>
    <property type="project" value="InterPro"/>
</dbReference>
<evidence type="ECO:0000313" key="3">
    <source>
        <dbReference type="EMBL" id="SJL07529.1"/>
    </source>
</evidence>
<dbReference type="EMBL" id="FUEG01000008">
    <property type="protein sequence ID" value="SJL07529.1"/>
    <property type="molecule type" value="Genomic_DNA"/>
</dbReference>
<dbReference type="Proteomes" id="UP000219338">
    <property type="component" value="Unassembled WGS sequence"/>
</dbReference>
<dbReference type="OrthoDB" id="636685at2759"/>
<feature type="region of interest" description="Disordered" evidence="1">
    <location>
        <begin position="26"/>
        <end position="64"/>
    </location>
</feature>
<dbReference type="STRING" id="47428.A0A284RFJ7"/>
<evidence type="ECO:0000256" key="1">
    <source>
        <dbReference type="SAM" id="MobiDB-lite"/>
    </source>
</evidence>
<feature type="compositionally biased region" description="Polar residues" evidence="1">
    <location>
        <begin position="313"/>
        <end position="322"/>
    </location>
</feature>
<name>A0A284RFJ7_ARMOS</name>
<feature type="region of interest" description="Disordered" evidence="1">
    <location>
        <begin position="163"/>
        <end position="344"/>
    </location>
</feature>
<feature type="compositionally biased region" description="Polar residues" evidence="1">
    <location>
        <begin position="192"/>
        <end position="202"/>
    </location>
</feature>
<dbReference type="OMA" id="DARPWWH"/>
<dbReference type="SUPFAM" id="SSF47113">
    <property type="entry name" value="Histone-fold"/>
    <property type="match status" value="1"/>
</dbReference>
<feature type="compositionally biased region" description="Acidic residues" evidence="1">
    <location>
        <begin position="26"/>
        <end position="37"/>
    </location>
</feature>
<feature type="compositionally biased region" description="Polar residues" evidence="1">
    <location>
        <begin position="218"/>
        <end position="237"/>
    </location>
</feature>
<gene>
    <name evidence="3" type="ORF">ARMOST_10879</name>
</gene>
<evidence type="ECO:0000313" key="4">
    <source>
        <dbReference type="Proteomes" id="UP000219338"/>
    </source>
</evidence>
<dbReference type="Gene3D" id="1.10.20.10">
    <property type="entry name" value="Histone, subunit A"/>
    <property type="match status" value="1"/>
</dbReference>
<sequence length="344" mass="36690">MASHHTPVALPPAEPMLVDSDVEAEVDQLDSDTEGLGELDANGVSASANNNAVSGARSSRPVGQTLLPGPKLENIISADGVTGSLSLSKEALFVLSIATEEFIKRLAQGGLRQAKSERRSAVQYQDMAATTLQYQEFRFLQDTIPTAISLADALFLREETEKQLFDEDPAPLKPSTSTANYTYPVIPPLPSTKPSLSQNLSSKAKGKSRAANGKEKSNGSASWTNGGPSHSESTPNEMPNGVLDARPWWHYWPKKPPGQERNGVEETRPAIPHDPTVAETSRPPTHPPVDGGVSASQPGTPSVAESRGRSASPRPSQSQTPLSEEISSELRQNISEIRGTTADS</sequence>
<dbReference type="AlphaFoldDB" id="A0A284RFJ7"/>
<accession>A0A284RFJ7</accession>
<feature type="compositionally biased region" description="Low complexity" evidence="1">
    <location>
        <begin position="41"/>
        <end position="60"/>
    </location>
</feature>
<reference evidence="4" key="1">
    <citation type="journal article" date="2017" name="Nat. Ecol. Evol.">
        <title>Genome expansion and lineage-specific genetic innovations in the forest pathogenic fungi Armillaria.</title>
        <authorList>
            <person name="Sipos G."/>
            <person name="Prasanna A.N."/>
            <person name="Walter M.C."/>
            <person name="O'Connor E."/>
            <person name="Balint B."/>
            <person name="Krizsan K."/>
            <person name="Kiss B."/>
            <person name="Hess J."/>
            <person name="Varga T."/>
            <person name="Slot J."/>
            <person name="Riley R."/>
            <person name="Boka B."/>
            <person name="Rigling D."/>
            <person name="Barry K."/>
            <person name="Lee J."/>
            <person name="Mihaltcheva S."/>
            <person name="LaButti K."/>
            <person name="Lipzen A."/>
            <person name="Waldron R."/>
            <person name="Moloney N.M."/>
            <person name="Sperisen C."/>
            <person name="Kredics L."/>
            <person name="Vagvoelgyi C."/>
            <person name="Patrignani A."/>
            <person name="Fitzpatrick D."/>
            <person name="Nagy I."/>
            <person name="Doyle S."/>
            <person name="Anderson J.B."/>
            <person name="Grigoriev I.V."/>
            <person name="Gueldener U."/>
            <person name="Muensterkoetter M."/>
            <person name="Nagy L.G."/>
        </authorList>
    </citation>
    <scope>NUCLEOTIDE SEQUENCE [LARGE SCALE GENOMIC DNA]</scope>
    <source>
        <strain evidence="4">C18/9</strain>
    </source>
</reference>
<dbReference type="Pfam" id="PF00808">
    <property type="entry name" value="CBFD_NFYB_HMF"/>
    <property type="match status" value="1"/>
</dbReference>
<protein>
    <recommendedName>
        <fullName evidence="2">Transcription factor CBF/NF-Y/archaeal histone domain-containing protein</fullName>
    </recommendedName>
</protein>